<organism evidence="2 3">
    <name type="scientific">Mesobacillus subterraneus</name>
    <dbReference type="NCBI Taxonomy" id="285983"/>
    <lineage>
        <taxon>Bacteria</taxon>
        <taxon>Bacillati</taxon>
        <taxon>Bacillota</taxon>
        <taxon>Bacilli</taxon>
        <taxon>Bacillales</taxon>
        <taxon>Bacillaceae</taxon>
        <taxon>Mesobacillus</taxon>
    </lineage>
</organism>
<dbReference type="AlphaFoldDB" id="A0A3R9FI61"/>
<dbReference type="OrthoDB" id="2776339at2"/>
<dbReference type="InterPro" id="IPR041498">
    <property type="entry name" value="Big_6"/>
</dbReference>
<dbReference type="InterPro" id="IPR013783">
    <property type="entry name" value="Ig-like_fold"/>
</dbReference>
<comment type="caution">
    <text evidence="2">The sequence shown here is derived from an EMBL/GenBank/DDBJ whole genome shotgun (WGS) entry which is preliminary data.</text>
</comment>
<name>A0A3R9FI61_9BACI</name>
<dbReference type="NCBIfam" id="NF033510">
    <property type="entry name" value="Ca_tandemer"/>
    <property type="match status" value="1"/>
</dbReference>
<accession>A0A3R9FI61</accession>
<dbReference type="Pfam" id="PF17936">
    <property type="entry name" value="Big_6"/>
    <property type="match status" value="2"/>
</dbReference>
<dbReference type="EMBL" id="RSFW01000013">
    <property type="protein sequence ID" value="RSD26983.1"/>
    <property type="molecule type" value="Genomic_DNA"/>
</dbReference>
<feature type="domain" description="Bacterial Ig" evidence="1">
    <location>
        <begin position="561"/>
        <end position="624"/>
    </location>
</feature>
<dbReference type="Gene3D" id="2.60.40.10">
    <property type="entry name" value="Immunoglobulins"/>
    <property type="match status" value="3"/>
</dbReference>
<dbReference type="Gene3D" id="2.60.120.380">
    <property type="match status" value="3"/>
</dbReference>
<protein>
    <recommendedName>
        <fullName evidence="1">Bacterial Ig domain-containing protein</fullName>
    </recommendedName>
</protein>
<evidence type="ECO:0000259" key="1">
    <source>
        <dbReference type="Pfam" id="PF17936"/>
    </source>
</evidence>
<dbReference type="Proteomes" id="UP000279911">
    <property type="component" value="Unassembled WGS sequence"/>
</dbReference>
<evidence type="ECO:0000313" key="2">
    <source>
        <dbReference type="EMBL" id="RSD26983.1"/>
    </source>
</evidence>
<feature type="domain" description="Bacterial Ig" evidence="1">
    <location>
        <begin position="468"/>
        <end position="547"/>
    </location>
</feature>
<sequence>MMQNINKHKMWRLTSVFALVILIGLNLFSIQAKAAEVNLPFNTKVEGLLTTAQDSIIYKIQVTKAGRVTFDINSFVDSGTYIKLSDSYNNVIFDDGQTSSSQNPAKYFNAVDLEAGNYFLEIYDGNYNEYTGKFNVTLGFTPANNNEFEPNNGTVQAQPLSFNTLVNGYLSWNDKVDVYKITVPKSGRVSIDLSSFVDKTTYVSLIDNKNNIIIDDYINSSSINPAAYKEQRDLEPGTYYLKIFNGDEYSINTGKYQLKVGILLANSDDKEPNNGTVNAQPLAFSQQTSGFLSWNDSVDVYKITVPKSGRIYFDFSSYIDTRASITLLDSFNKVIADDIVYGSSANPGKFNGYSDLSSGTYYLKVENDNYYDLHSGKYFIKISAPHLLAPLNMGLVSDKTTVITGKTSPNLLVTLKVSDKLYKKSADTKGNFKFTIPKQKVGSKIEAFVTNGYGTKKVIVKVVDKTPPGIPTVNRIADNQTVIKGKTEPYAIMYAKVGKKQIGYGKANAKGYYTIKISKQKAGTSIKVYARDKAKNIGPEKTVKVLDKTAPYSPRITDVFPEISGNAEKGSTVYIYNGKKLLGKQKVTNKGEFSIGVKAQKKGSTLKVYARDKAGNKSRSITIRIK</sequence>
<reference evidence="3" key="1">
    <citation type="submission" date="2018-12" db="EMBL/GenBank/DDBJ databases">
        <title>Bacillus chawlae sp. nov., Bacillus glennii sp. nov., and Bacillus saganii sp. nov. Isolated from the Vehicle Assembly Building at Kennedy Space Center where the Viking Spacecraft were Assembled.</title>
        <authorList>
            <person name="Seuylemezian A."/>
            <person name="Vaishampayan P."/>
        </authorList>
    </citation>
    <scope>NUCLEOTIDE SEQUENCE [LARGE SCALE GENOMIC DNA]</scope>
    <source>
        <strain evidence="3">DSM 13966</strain>
    </source>
</reference>
<gene>
    <name evidence="2" type="ORF">EJA10_10565</name>
</gene>
<dbReference type="SUPFAM" id="SSF89260">
    <property type="entry name" value="Collagen-binding domain"/>
    <property type="match status" value="2"/>
</dbReference>
<evidence type="ECO:0000313" key="3">
    <source>
        <dbReference type="Proteomes" id="UP000279911"/>
    </source>
</evidence>
<proteinExistence type="predicted"/>